<name>A0A402B0H2_9CHLR</name>
<evidence type="ECO:0000313" key="1">
    <source>
        <dbReference type="EMBL" id="GCE24846.1"/>
    </source>
</evidence>
<reference evidence="2" key="1">
    <citation type="submission" date="2018-12" db="EMBL/GenBank/DDBJ databases">
        <title>Tengunoibacter tsumagoiensis gen. nov., sp. nov., Dictyobacter kobayashii sp. nov., D. alpinus sp. nov., and D. joshuensis sp. nov. and description of Dictyobacteraceae fam. nov. within the order Ktedonobacterales isolated from Tengu-no-mugimeshi.</title>
        <authorList>
            <person name="Wang C.M."/>
            <person name="Zheng Y."/>
            <person name="Sakai Y."/>
            <person name="Toyoda A."/>
            <person name="Minakuchi Y."/>
            <person name="Abe K."/>
            <person name="Yokota A."/>
            <person name="Yabe S."/>
        </authorList>
    </citation>
    <scope>NUCLEOTIDE SEQUENCE [LARGE SCALE GENOMIC DNA]</scope>
    <source>
        <strain evidence="2">Uno16</strain>
    </source>
</reference>
<evidence type="ECO:0000313" key="2">
    <source>
        <dbReference type="Proteomes" id="UP000287171"/>
    </source>
</evidence>
<comment type="caution">
    <text evidence="1">The sequence shown here is derived from an EMBL/GenBank/DDBJ whole genome shotgun (WGS) entry which is preliminary data.</text>
</comment>
<dbReference type="Proteomes" id="UP000287171">
    <property type="component" value="Unassembled WGS sequence"/>
</dbReference>
<organism evidence="1 2">
    <name type="scientific">Dictyobacter alpinus</name>
    <dbReference type="NCBI Taxonomy" id="2014873"/>
    <lineage>
        <taxon>Bacteria</taxon>
        <taxon>Bacillati</taxon>
        <taxon>Chloroflexota</taxon>
        <taxon>Ktedonobacteria</taxon>
        <taxon>Ktedonobacterales</taxon>
        <taxon>Dictyobacteraceae</taxon>
        <taxon>Dictyobacter</taxon>
    </lineage>
</organism>
<accession>A0A402B0H2</accession>
<dbReference type="PANTHER" id="PTHR40274">
    <property type="entry name" value="VIRGINIAMYCIN B LYASE"/>
    <property type="match status" value="1"/>
</dbReference>
<dbReference type="SUPFAM" id="SSF101898">
    <property type="entry name" value="NHL repeat"/>
    <property type="match status" value="1"/>
</dbReference>
<dbReference type="InterPro" id="IPR015943">
    <property type="entry name" value="WD40/YVTN_repeat-like_dom_sf"/>
</dbReference>
<proteinExistence type="predicted"/>
<dbReference type="AlphaFoldDB" id="A0A402B0H2"/>
<protein>
    <submittedName>
        <fullName evidence="1">Uncharacterized protein</fullName>
    </submittedName>
</protein>
<dbReference type="Gene3D" id="2.130.10.10">
    <property type="entry name" value="YVTN repeat-like/Quinoprotein amine dehydrogenase"/>
    <property type="match status" value="1"/>
</dbReference>
<keyword evidence="2" id="KW-1185">Reference proteome</keyword>
<sequence length="362" mass="39782">MLGLILLLSACRDTPPPTNHSTEPIPANVNQPADVAQANGTFNEYHVPQDKSGLMRPAVDRTGRVWFGEMGQNYLASFEPESKKFTQIHPPHGQAGIMGLIVAPDDTIWFAEQYADYIGHYDPRTRHFTTYSLPQVTTPDPSNPKQTLSLPSAPNELVMDQQGNIWFTEMNADSIGKLEVKTGRFTHYPLSNPRTVQKLSPYGITLDKNGTIWFTQSGESKLGRLDPSTGAIHVYTPPASAQQTSVLMEVHSDPAGMIWLTTFNTNDLLQFDPHKASFTAYAVPLTGHGIQGIYGLIATSANDIWATVAVSNAIAHLNVHTKTFTYYPIPTENCTPLGISQGPDKSFWFTESATNQLGQLIP</sequence>
<dbReference type="InterPro" id="IPR051344">
    <property type="entry name" value="Vgb"/>
</dbReference>
<gene>
    <name evidence="1" type="ORF">KDA_03300</name>
</gene>
<dbReference type="Pfam" id="PF24684">
    <property type="entry name" value="Vgb_lyase"/>
    <property type="match status" value="1"/>
</dbReference>
<dbReference type="EMBL" id="BIFT01000001">
    <property type="protein sequence ID" value="GCE24846.1"/>
    <property type="molecule type" value="Genomic_DNA"/>
</dbReference>
<dbReference type="PANTHER" id="PTHR40274:SF3">
    <property type="entry name" value="VIRGINIAMYCIN B LYASE"/>
    <property type="match status" value="1"/>
</dbReference>